<dbReference type="Proteomes" id="UP000003729">
    <property type="component" value="Unassembled WGS sequence"/>
</dbReference>
<organism evidence="1 2">
    <name type="scientific">Providencia alcalifaciens DSM 30120</name>
    <dbReference type="NCBI Taxonomy" id="520999"/>
    <lineage>
        <taxon>Bacteria</taxon>
        <taxon>Pseudomonadati</taxon>
        <taxon>Pseudomonadota</taxon>
        <taxon>Gammaproteobacteria</taxon>
        <taxon>Enterobacterales</taxon>
        <taxon>Morganellaceae</taxon>
        <taxon>Providencia</taxon>
    </lineage>
</organism>
<evidence type="ECO:0000313" key="1">
    <source>
        <dbReference type="EMBL" id="EEB45354.1"/>
    </source>
</evidence>
<reference evidence="1 2" key="1">
    <citation type="submission" date="2008-10" db="EMBL/GenBank/DDBJ databases">
        <title>Draft genome sequence of Providencia alcalifaciens (DSM 30120).</title>
        <authorList>
            <person name="Sudarsanam P."/>
            <person name="Ley R."/>
            <person name="Guruge J."/>
            <person name="Turnbaugh P.J."/>
            <person name="Mahowald M."/>
            <person name="Liep D."/>
            <person name="Gordon J."/>
        </authorList>
    </citation>
    <scope>NUCLEOTIDE SEQUENCE [LARGE SCALE GENOMIC DNA]</scope>
    <source>
        <strain evidence="1 2">DSM 30120</strain>
    </source>
</reference>
<gene>
    <name evidence="1" type="ORF">PROVALCAL_02799</name>
</gene>
<evidence type="ECO:0000313" key="2">
    <source>
        <dbReference type="Proteomes" id="UP000003729"/>
    </source>
</evidence>
<reference evidence="1 2" key="2">
    <citation type="submission" date="2008-10" db="EMBL/GenBank/DDBJ databases">
        <authorList>
            <person name="Fulton L."/>
            <person name="Clifton S."/>
            <person name="Fulton B."/>
            <person name="Xu J."/>
            <person name="Minx P."/>
            <person name="Pepin K.H."/>
            <person name="Johnson M."/>
            <person name="Bhonagiri V."/>
            <person name="Nash W.E."/>
            <person name="Mardis E.R."/>
            <person name="Wilson R.K."/>
        </authorList>
    </citation>
    <scope>NUCLEOTIDE SEQUENCE [LARGE SCALE GENOMIC DNA]</scope>
    <source>
        <strain evidence="1 2">DSM 30120</strain>
    </source>
</reference>
<comment type="caution">
    <text evidence="1">The sequence shown here is derived from an EMBL/GenBank/DDBJ whole genome shotgun (WGS) entry which is preliminary data.</text>
</comment>
<proteinExistence type="predicted"/>
<protein>
    <submittedName>
        <fullName evidence="1">Uncharacterized protein</fullName>
    </submittedName>
</protein>
<dbReference type="AlphaFoldDB" id="B6XHG1"/>
<accession>B6XHG1</accession>
<name>B6XHG1_9GAMM</name>
<sequence length="39" mass="4717">MPIISREIKKNFKLHRNFLLYIALILGDFKLKKIFILNN</sequence>
<dbReference type="EMBL" id="ABXW01000052">
    <property type="protein sequence ID" value="EEB45354.1"/>
    <property type="molecule type" value="Genomic_DNA"/>
</dbReference>